<accession>A0A2N1MR60</accession>
<dbReference type="InterPro" id="IPR036397">
    <property type="entry name" value="RNaseH_sf"/>
</dbReference>
<dbReference type="Pfam" id="PF00075">
    <property type="entry name" value="RNase_H"/>
    <property type="match status" value="1"/>
</dbReference>
<dbReference type="VEuPathDB" id="FungiDB:RhiirFUN_016438"/>
<reference evidence="2 3" key="1">
    <citation type="submission" date="2016-04" db="EMBL/GenBank/DDBJ databases">
        <title>Genome analyses suggest a sexual origin of heterokaryosis in a supposedly ancient asexual fungus.</title>
        <authorList>
            <person name="Ropars J."/>
            <person name="Sedzielewska K."/>
            <person name="Noel J."/>
            <person name="Charron P."/>
            <person name="Farinelli L."/>
            <person name="Marton T."/>
            <person name="Kruger M."/>
            <person name="Pelin A."/>
            <person name="Brachmann A."/>
            <person name="Corradi N."/>
        </authorList>
    </citation>
    <scope>NUCLEOTIDE SEQUENCE [LARGE SCALE GENOMIC DNA]</scope>
    <source>
        <strain evidence="2 3">C2</strain>
    </source>
</reference>
<dbReference type="InterPro" id="IPR002156">
    <property type="entry name" value="RNaseH_domain"/>
</dbReference>
<reference evidence="2 3" key="2">
    <citation type="submission" date="2017-10" db="EMBL/GenBank/DDBJ databases">
        <title>Extensive intraspecific genome diversity in a model arbuscular mycorrhizal fungus.</title>
        <authorList>
            <person name="Chen E.C.H."/>
            <person name="Morin E."/>
            <person name="Baudet D."/>
            <person name="Noel J."/>
            <person name="Ndikumana S."/>
            <person name="Charron P."/>
            <person name="St-Onge C."/>
            <person name="Giorgi J."/>
            <person name="Grigoriev I.V."/>
            <person name="Roux C."/>
            <person name="Martin F.M."/>
            <person name="Corradi N."/>
        </authorList>
    </citation>
    <scope>NUCLEOTIDE SEQUENCE [LARGE SCALE GENOMIC DNA]</scope>
    <source>
        <strain evidence="2 3">C2</strain>
    </source>
</reference>
<protein>
    <recommendedName>
        <fullName evidence="1">RNase H type-1 domain-containing protein</fullName>
    </recommendedName>
</protein>
<dbReference type="EMBL" id="LLXL01001504">
    <property type="protein sequence ID" value="PKK64117.1"/>
    <property type="molecule type" value="Genomic_DNA"/>
</dbReference>
<dbReference type="VEuPathDB" id="FungiDB:FUN_014545"/>
<dbReference type="Gene3D" id="3.30.420.10">
    <property type="entry name" value="Ribonuclease H-like superfamily/Ribonuclease H"/>
    <property type="match status" value="1"/>
</dbReference>
<dbReference type="GO" id="GO:0003676">
    <property type="term" value="F:nucleic acid binding"/>
    <property type="evidence" value="ECO:0007669"/>
    <property type="project" value="InterPro"/>
</dbReference>
<dbReference type="GO" id="GO:0004523">
    <property type="term" value="F:RNA-DNA hybrid ribonuclease activity"/>
    <property type="evidence" value="ECO:0007669"/>
    <property type="project" value="InterPro"/>
</dbReference>
<organism evidence="2 3">
    <name type="scientific">Rhizophagus irregularis</name>
    <dbReference type="NCBI Taxonomy" id="588596"/>
    <lineage>
        <taxon>Eukaryota</taxon>
        <taxon>Fungi</taxon>
        <taxon>Fungi incertae sedis</taxon>
        <taxon>Mucoromycota</taxon>
        <taxon>Glomeromycotina</taxon>
        <taxon>Glomeromycetes</taxon>
        <taxon>Glomerales</taxon>
        <taxon>Glomeraceae</taxon>
        <taxon>Rhizophagus</taxon>
    </lineage>
</organism>
<dbReference type="PROSITE" id="PS50879">
    <property type="entry name" value="RNASE_H_1"/>
    <property type="match status" value="1"/>
</dbReference>
<evidence type="ECO:0000313" key="3">
    <source>
        <dbReference type="Proteomes" id="UP000233469"/>
    </source>
</evidence>
<dbReference type="InterPro" id="IPR012337">
    <property type="entry name" value="RNaseH-like_sf"/>
</dbReference>
<proteinExistence type="predicted"/>
<dbReference type="VEuPathDB" id="FungiDB:RhiirA1_474461"/>
<evidence type="ECO:0000259" key="1">
    <source>
        <dbReference type="PROSITE" id="PS50879"/>
    </source>
</evidence>
<gene>
    <name evidence="2" type="ORF">RhiirC2_787949</name>
</gene>
<comment type="caution">
    <text evidence="2">The sequence shown here is derived from an EMBL/GenBank/DDBJ whole genome shotgun (WGS) entry which is preliminary data.</text>
</comment>
<sequence length="346" mass="39791">MPFMEYYISTKPLHLLRHSAHSIHLASHNIITPSLTSKPLHLSLDTTSDTFKISSAIINSALLCDNSIKTILKDIAFQFINFNNFQFFSDGSVSNIGTTDSKSGFGWIQTNPTIPGLSFKGSIIFFPSSFKSESLAILTILIVLPQHSTCFIYTDSQNCIDTYNTRLNMPTISPRRRLKQNNFLIWDLIFWIIAHNKLTIQLLKVKAHSNNKYNDIADDLAKQGRYISDPILINHKFFHQSSLGLINLYNNIYIVDRNVRKWSDVPIQSRSFNMAMNNSALSPINHQIKHGLIDWDYTKKWINYNPLDSPTSEKLRNIQVDKVKKATFNYPTENILQRNYPDLYIL</sequence>
<feature type="domain" description="RNase H type-1" evidence="1">
    <location>
        <begin position="81"/>
        <end position="226"/>
    </location>
</feature>
<dbReference type="Proteomes" id="UP000233469">
    <property type="component" value="Unassembled WGS sequence"/>
</dbReference>
<evidence type="ECO:0000313" key="2">
    <source>
        <dbReference type="EMBL" id="PKK64117.1"/>
    </source>
</evidence>
<dbReference type="AlphaFoldDB" id="A0A2N1MR60"/>
<dbReference type="SUPFAM" id="SSF53098">
    <property type="entry name" value="Ribonuclease H-like"/>
    <property type="match status" value="1"/>
</dbReference>
<name>A0A2N1MR60_9GLOM</name>